<sequence length="304" mass="34649">MNARFTFNKCFVVALVMTSVSTVTSLGNFHDFDSPRESIHYRCRVKEYPFLVERVEVSDERVRWDSPWPQYQPPLFTASSTLGQPWADPDLSEGFKPLWNCQDGLINRKSYVGLYKVHEGYPLNVIGRTGLRGRGVLGRWGPNHAADSVVTRWKRTENKELVRNPESGKQILQLITIQKRSGEWGIPGGMVHPGETVVAAGKREFFEEVLAYEINSSGVLHKFFNDGVEIYKGYVDDPRNTDNAWVETVAIHYHDSGDLFDSVNLVAGDDACDVSWTDVDRYMELYSGHPKFLHEMTTRLNAHF</sequence>
<protein>
    <recommendedName>
        <fullName evidence="2">Nudix hydrolase domain-containing protein</fullName>
    </recommendedName>
</protein>
<organism evidence="3">
    <name type="scientific">Graphocephala atropunctata</name>
    <dbReference type="NCBI Taxonomy" id="36148"/>
    <lineage>
        <taxon>Eukaryota</taxon>
        <taxon>Metazoa</taxon>
        <taxon>Ecdysozoa</taxon>
        <taxon>Arthropoda</taxon>
        <taxon>Hexapoda</taxon>
        <taxon>Insecta</taxon>
        <taxon>Pterygota</taxon>
        <taxon>Neoptera</taxon>
        <taxon>Paraneoptera</taxon>
        <taxon>Hemiptera</taxon>
        <taxon>Auchenorrhyncha</taxon>
        <taxon>Membracoidea</taxon>
        <taxon>Cicadellidae</taxon>
        <taxon>Cicadellinae</taxon>
        <taxon>Cicadellini</taxon>
        <taxon>Graphocephala</taxon>
    </lineage>
</organism>
<dbReference type="InterPro" id="IPR039989">
    <property type="entry name" value="NUDT9"/>
</dbReference>
<feature type="domain" description="Nudix hydrolase" evidence="2">
    <location>
        <begin position="153"/>
        <end position="299"/>
    </location>
</feature>
<accession>A0A1B6KX32</accession>
<feature type="signal peptide" evidence="1">
    <location>
        <begin position="1"/>
        <end position="25"/>
    </location>
</feature>
<evidence type="ECO:0000256" key="1">
    <source>
        <dbReference type="SAM" id="SignalP"/>
    </source>
</evidence>
<evidence type="ECO:0000313" key="3">
    <source>
        <dbReference type="EMBL" id="JAT15999.1"/>
    </source>
</evidence>
<dbReference type="EMBL" id="GEBQ01023978">
    <property type="protein sequence ID" value="JAT15999.1"/>
    <property type="molecule type" value="Transcribed_RNA"/>
</dbReference>
<dbReference type="InterPro" id="IPR015797">
    <property type="entry name" value="NUDIX_hydrolase-like_dom_sf"/>
</dbReference>
<dbReference type="Gene3D" id="3.90.79.10">
    <property type="entry name" value="Nucleoside Triphosphate Pyrophosphohydrolase"/>
    <property type="match status" value="1"/>
</dbReference>
<dbReference type="Pfam" id="PF00293">
    <property type="entry name" value="NUDIX"/>
    <property type="match status" value="1"/>
</dbReference>
<dbReference type="GO" id="GO:0047631">
    <property type="term" value="F:ADP-ribose diphosphatase activity"/>
    <property type="evidence" value="ECO:0007669"/>
    <property type="project" value="InterPro"/>
</dbReference>
<proteinExistence type="predicted"/>
<gene>
    <name evidence="3" type="ORF">g.1763</name>
</gene>
<evidence type="ECO:0000259" key="2">
    <source>
        <dbReference type="PROSITE" id="PS51462"/>
    </source>
</evidence>
<keyword evidence="1" id="KW-0732">Signal</keyword>
<dbReference type="Pfam" id="PF25969">
    <property type="entry name" value="NUDT9_N"/>
    <property type="match status" value="1"/>
</dbReference>
<feature type="chain" id="PRO_5008586940" description="Nudix hydrolase domain-containing protein" evidence="1">
    <location>
        <begin position="26"/>
        <end position="304"/>
    </location>
</feature>
<dbReference type="CDD" id="cd03670">
    <property type="entry name" value="NUDIX_ADPRase_Nudt9"/>
    <property type="match status" value="1"/>
</dbReference>
<dbReference type="SUPFAM" id="SSF55811">
    <property type="entry name" value="Nudix"/>
    <property type="match status" value="1"/>
</dbReference>
<dbReference type="PANTHER" id="PTHR13030">
    <property type="entry name" value="NUDIX HYDROLASE"/>
    <property type="match status" value="1"/>
</dbReference>
<reference evidence="3" key="1">
    <citation type="submission" date="2015-11" db="EMBL/GenBank/DDBJ databases">
        <title>De novo transcriptome assembly of four potential Pierce s Disease insect vectors from Arizona vineyards.</title>
        <authorList>
            <person name="Tassone E.E."/>
        </authorList>
    </citation>
    <scope>NUCLEOTIDE SEQUENCE</scope>
</reference>
<dbReference type="InterPro" id="IPR000086">
    <property type="entry name" value="NUDIX_hydrolase_dom"/>
</dbReference>
<dbReference type="PROSITE" id="PS51462">
    <property type="entry name" value="NUDIX"/>
    <property type="match status" value="1"/>
</dbReference>
<dbReference type="AlphaFoldDB" id="A0A1B6KX32"/>
<dbReference type="PANTHER" id="PTHR13030:SF8">
    <property type="entry name" value="ADP-RIBOSE PYROPHOSPHATASE, MITOCHONDRIAL"/>
    <property type="match status" value="1"/>
</dbReference>
<name>A0A1B6KX32_9HEMI</name>